<feature type="domain" description="Peptidase S26" evidence="1">
    <location>
        <begin position="5"/>
        <end position="59"/>
    </location>
</feature>
<dbReference type="CDD" id="cd06530">
    <property type="entry name" value="S26_SPase_I"/>
    <property type="match status" value="1"/>
</dbReference>
<evidence type="ECO:0000259" key="1">
    <source>
        <dbReference type="Pfam" id="PF10502"/>
    </source>
</evidence>
<dbReference type="EMBL" id="PFBD01000002">
    <property type="protein sequence ID" value="PIR87432.1"/>
    <property type="molecule type" value="Genomic_DNA"/>
</dbReference>
<name>A0A2H0ULZ0_9BACT</name>
<dbReference type="InterPro" id="IPR019533">
    <property type="entry name" value="Peptidase_S26"/>
</dbReference>
<reference evidence="3" key="1">
    <citation type="submission" date="2017-09" db="EMBL/GenBank/DDBJ databases">
        <title>Depth-based differentiation of microbial function through sediment-hosted aquifers and enrichment of novel symbionts in the deep terrestrial subsurface.</title>
        <authorList>
            <person name="Probst A.J."/>
            <person name="Ladd B."/>
            <person name="Jarett J.K."/>
            <person name="Geller-Mcgrath D.E."/>
            <person name="Sieber C.M.K."/>
            <person name="Emerson J.B."/>
            <person name="Anantharaman K."/>
            <person name="Thomas B.C."/>
            <person name="Malmstrom R."/>
            <person name="Stieglmeier M."/>
            <person name="Klingl A."/>
            <person name="Woyke T."/>
            <person name="Ryan C.M."/>
            <person name="Banfield J.F."/>
        </authorList>
    </citation>
    <scope>NUCLEOTIDE SEQUENCE [LARGE SCALE GENOMIC DNA]</scope>
</reference>
<dbReference type="Pfam" id="PF10502">
    <property type="entry name" value="Peptidase_S26"/>
    <property type="match status" value="1"/>
</dbReference>
<gene>
    <name evidence="2" type="ORF">COU11_00220</name>
</gene>
<dbReference type="GO" id="GO:0006465">
    <property type="term" value="P:signal peptide processing"/>
    <property type="evidence" value="ECO:0007669"/>
    <property type="project" value="InterPro"/>
</dbReference>
<sequence length="95" mass="10461">MLKRILFTVTVEGMSMWPKLVPGRRYLATSLKKPRVGSIIAFQNPKNSEQVFIKKVAAINPAGYEVAGTVSWATGSEQIGVIPREFLLGTLLKSK</sequence>
<accession>A0A2H0ULZ0</accession>
<protein>
    <recommendedName>
        <fullName evidence="1">Peptidase S26 domain-containing protein</fullName>
    </recommendedName>
</protein>
<dbReference type="Gene3D" id="2.10.109.10">
    <property type="entry name" value="Umud Fragment, subunit A"/>
    <property type="match status" value="1"/>
</dbReference>
<dbReference type="AlphaFoldDB" id="A0A2H0ULZ0"/>
<dbReference type="SUPFAM" id="SSF51306">
    <property type="entry name" value="LexA/Signal peptidase"/>
    <property type="match status" value="1"/>
</dbReference>
<dbReference type="Proteomes" id="UP000229526">
    <property type="component" value="Unassembled WGS sequence"/>
</dbReference>
<proteinExistence type="predicted"/>
<dbReference type="InterPro" id="IPR036286">
    <property type="entry name" value="LexA/Signal_pep-like_sf"/>
</dbReference>
<dbReference type="GO" id="GO:0004252">
    <property type="term" value="F:serine-type endopeptidase activity"/>
    <property type="evidence" value="ECO:0007669"/>
    <property type="project" value="InterPro"/>
</dbReference>
<evidence type="ECO:0000313" key="3">
    <source>
        <dbReference type="Proteomes" id="UP000229526"/>
    </source>
</evidence>
<organism evidence="2 3">
    <name type="scientific">Candidatus Harrisonbacteria bacterium CG10_big_fil_rev_8_21_14_0_10_49_15</name>
    <dbReference type="NCBI Taxonomy" id="1974587"/>
    <lineage>
        <taxon>Bacteria</taxon>
        <taxon>Candidatus Harrisoniibacteriota</taxon>
    </lineage>
</organism>
<evidence type="ECO:0000313" key="2">
    <source>
        <dbReference type="EMBL" id="PIR87432.1"/>
    </source>
</evidence>
<comment type="caution">
    <text evidence="2">The sequence shown here is derived from an EMBL/GenBank/DDBJ whole genome shotgun (WGS) entry which is preliminary data.</text>
</comment>